<proteinExistence type="predicted"/>
<dbReference type="EMBL" id="CAJPWZ010002694">
    <property type="protein sequence ID" value="CAG2243202.1"/>
    <property type="molecule type" value="Genomic_DNA"/>
</dbReference>
<feature type="region of interest" description="Disordered" evidence="2">
    <location>
        <begin position="475"/>
        <end position="515"/>
    </location>
</feature>
<organism evidence="3 4">
    <name type="scientific">Mytilus edulis</name>
    <name type="common">Blue mussel</name>
    <dbReference type="NCBI Taxonomy" id="6550"/>
    <lineage>
        <taxon>Eukaryota</taxon>
        <taxon>Metazoa</taxon>
        <taxon>Spiralia</taxon>
        <taxon>Lophotrochozoa</taxon>
        <taxon>Mollusca</taxon>
        <taxon>Bivalvia</taxon>
        <taxon>Autobranchia</taxon>
        <taxon>Pteriomorphia</taxon>
        <taxon>Mytilida</taxon>
        <taxon>Mytiloidea</taxon>
        <taxon>Mytilidae</taxon>
        <taxon>Mytilinae</taxon>
        <taxon>Mytilus</taxon>
    </lineage>
</organism>
<evidence type="ECO:0000256" key="2">
    <source>
        <dbReference type="SAM" id="MobiDB-lite"/>
    </source>
</evidence>
<reference evidence="3" key="1">
    <citation type="submission" date="2021-03" db="EMBL/GenBank/DDBJ databases">
        <authorList>
            <person name="Bekaert M."/>
        </authorList>
    </citation>
    <scope>NUCLEOTIDE SEQUENCE</scope>
</reference>
<accession>A0A8S3UBP3</accession>
<name>A0A8S3UBP3_MYTED</name>
<comment type="caution">
    <text evidence="3">The sequence shown here is derived from an EMBL/GenBank/DDBJ whole genome shotgun (WGS) entry which is preliminary data.</text>
</comment>
<dbReference type="Proteomes" id="UP000683360">
    <property type="component" value="Unassembled WGS sequence"/>
</dbReference>
<feature type="coiled-coil region" evidence="1">
    <location>
        <begin position="84"/>
        <end position="146"/>
    </location>
</feature>
<evidence type="ECO:0000313" key="3">
    <source>
        <dbReference type="EMBL" id="CAG2243202.1"/>
    </source>
</evidence>
<evidence type="ECO:0000256" key="1">
    <source>
        <dbReference type="SAM" id="Coils"/>
    </source>
</evidence>
<keyword evidence="1" id="KW-0175">Coiled coil</keyword>
<keyword evidence="4" id="KW-1185">Reference proteome</keyword>
<evidence type="ECO:0000313" key="4">
    <source>
        <dbReference type="Proteomes" id="UP000683360"/>
    </source>
</evidence>
<protein>
    <submittedName>
        <fullName evidence="3">Uncharacterized protein</fullName>
    </submittedName>
</protein>
<dbReference type="OrthoDB" id="10402723at2759"/>
<sequence>MPSVKYAKKKVAETDIVELFGEVTFGTLIISSISALLEIAIYLVRVGTSTPHHSSSPSHTFSFPPLVVSHHIIKHSILAHLLIATYLEKALRQKELRLKKWEEELKQQSATNSQNSNENAKLQAYIMNLEAKIKELENSNRILRIKVAGNVDSGPTNVTNRDLPIPDMLKRHTEHIVEGFPMHTETQHLQSKIQSMENIYNLNRRVSDLEFNSLKQRLDALAVSKQHWPSHQSTGNHQYHGYQNLNPGHRMNEYQSHIPNPHVNGYQNYTPAPQANGYQNHVPGPYGNGHHNHIPRPNADTSNNSNKIPYSPSYGYHNLKPGMHMGNGQLTPNVLINESHQQGQLPQMLSTPHMHNHNSKTYPWNLPPPCYMKTQPKSAAQSDLETRHEQKTPTMEFNKSSMKNLVTGSPLQISCILSNNPPIDPQPLNDAGHSSVVTQDLDYTTVEIEDKIIHHDQITSEDSENSQGLRLVSDQPVVSTPPMTPVADKEPLLVTGNDNQEEHFLGVTKPQKDLG</sequence>
<gene>
    <name evidence="3" type="ORF">MEDL_55330</name>
</gene>
<dbReference type="AlphaFoldDB" id="A0A8S3UBP3"/>
<feature type="compositionally biased region" description="Basic and acidic residues" evidence="2">
    <location>
        <begin position="500"/>
        <end position="515"/>
    </location>
</feature>